<evidence type="ECO:0000313" key="8">
    <source>
        <dbReference type="Proteomes" id="UP000236379"/>
    </source>
</evidence>
<dbReference type="PROSITE" id="PS00211">
    <property type="entry name" value="ABC_TRANSPORTER_1"/>
    <property type="match status" value="1"/>
</dbReference>
<evidence type="ECO:0000256" key="3">
    <source>
        <dbReference type="ARBA" id="ARBA00022741"/>
    </source>
</evidence>
<dbReference type="PANTHER" id="PTHR43117:SF4">
    <property type="entry name" value="OSMOPROTECTANT IMPORT ATP-BINDING PROTEIN OSMV"/>
    <property type="match status" value="1"/>
</dbReference>
<dbReference type="OrthoDB" id="61712at2"/>
<dbReference type="Proteomes" id="UP000236379">
    <property type="component" value="Unassembled WGS sequence"/>
</dbReference>
<dbReference type="SUPFAM" id="SSF52540">
    <property type="entry name" value="P-loop containing nucleoside triphosphate hydrolases"/>
    <property type="match status" value="1"/>
</dbReference>
<evidence type="ECO:0000256" key="2">
    <source>
        <dbReference type="ARBA" id="ARBA00022448"/>
    </source>
</evidence>
<dbReference type="RefSeq" id="WP_103311434.1">
    <property type="nucleotide sequence ID" value="NZ_PPPD01000001.1"/>
</dbReference>
<accession>A0A2K3UWS6</accession>
<feature type="domain" description="ABC transporter" evidence="6">
    <location>
        <begin position="2"/>
        <end position="236"/>
    </location>
</feature>
<dbReference type="Gene3D" id="3.40.50.300">
    <property type="entry name" value="P-loop containing nucleotide triphosphate hydrolases"/>
    <property type="match status" value="1"/>
</dbReference>
<dbReference type="SUPFAM" id="SSF54631">
    <property type="entry name" value="CBS-domain pair"/>
    <property type="match status" value="1"/>
</dbReference>
<dbReference type="PANTHER" id="PTHR43117">
    <property type="entry name" value="OSMOPROTECTANT IMPORT ATP-BINDING PROTEIN OSMV"/>
    <property type="match status" value="1"/>
</dbReference>
<keyword evidence="3" id="KW-0547">Nucleotide-binding</keyword>
<evidence type="ECO:0000256" key="1">
    <source>
        <dbReference type="ARBA" id="ARBA00005417"/>
    </source>
</evidence>
<keyword evidence="2" id="KW-0813">Transport</keyword>
<keyword evidence="8" id="KW-1185">Reference proteome</keyword>
<dbReference type="EMBL" id="PPPD01000001">
    <property type="protein sequence ID" value="PNY80992.1"/>
    <property type="molecule type" value="Genomic_DNA"/>
</dbReference>
<feature type="region of interest" description="Disordered" evidence="5">
    <location>
        <begin position="314"/>
        <end position="340"/>
    </location>
</feature>
<comment type="similarity">
    <text evidence="1">Belongs to the ABC transporter superfamily.</text>
</comment>
<gene>
    <name evidence="7" type="ORF">CVO96_06035</name>
</gene>
<dbReference type="PROSITE" id="PS50893">
    <property type="entry name" value="ABC_TRANSPORTER_2"/>
    <property type="match status" value="1"/>
</dbReference>
<keyword evidence="4 7" id="KW-0067">ATP-binding</keyword>
<dbReference type="InterPro" id="IPR027417">
    <property type="entry name" value="P-loop_NTPase"/>
</dbReference>
<dbReference type="AlphaFoldDB" id="A0A2K3UWS6"/>
<dbReference type="InterPro" id="IPR017871">
    <property type="entry name" value="ABC_transporter-like_CS"/>
</dbReference>
<dbReference type="InterPro" id="IPR003439">
    <property type="entry name" value="ABC_transporter-like_ATP-bd"/>
</dbReference>
<dbReference type="GO" id="GO:0005524">
    <property type="term" value="F:ATP binding"/>
    <property type="evidence" value="ECO:0007669"/>
    <property type="project" value="UniProtKB-KW"/>
</dbReference>
<dbReference type="GO" id="GO:0015697">
    <property type="term" value="P:quaternary ammonium group transport"/>
    <property type="evidence" value="ECO:0007669"/>
    <property type="project" value="UniProtKB-ARBA"/>
</dbReference>
<dbReference type="FunFam" id="3.40.50.300:FF:000425">
    <property type="entry name" value="Probable ABC transporter, ATP-binding subunit"/>
    <property type="match status" value="1"/>
</dbReference>
<dbReference type="GO" id="GO:0016887">
    <property type="term" value="F:ATP hydrolysis activity"/>
    <property type="evidence" value="ECO:0007669"/>
    <property type="project" value="InterPro"/>
</dbReference>
<proteinExistence type="inferred from homology"/>
<sequence>MIELQELEKRYADSYAVHTLSLTFPEGQLTALLGPSGCGKTTTLRMINRLTEPTGGRVLLGGQDTRELRPETLRRGIGYVIQQIGLFPHLNVAQNVATVPDLLGRSRQDTARRVDELLELVGLDPAVYRRKKPAELSGGQAQRVGFARALAADPPVLLMDEPFGALDPLARDALQEAFRDIQRRLNKTVVMVTHDIDEALRLGDQVALMNAGRLEQFGTPDDLIHRPASDFVRQFLGEDATLRQLAGRPVADFMTPEPAPPGPATRPTVADTLNARSALSVMLREGTDQLTVTHAGRPVGRVGWADLQAAGLRGGTAGTTGVQPAGPPTPAERLAAPDSA</sequence>
<name>A0A2K3UWS6_9DEIO</name>
<dbReference type="SMART" id="SM00382">
    <property type="entry name" value="AAA"/>
    <property type="match status" value="1"/>
</dbReference>
<evidence type="ECO:0000313" key="7">
    <source>
        <dbReference type="EMBL" id="PNY80992.1"/>
    </source>
</evidence>
<organism evidence="7 8">
    <name type="scientific">Deinococcus koreensis</name>
    <dbReference type="NCBI Taxonomy" id="2054903"/>
    <lineage>
        <taxon>Bacteria</taxon>
        <taxon>Thermotogati</taxon>
        <taxon>Deinococcota</taxon>
        <taxon>Deinococci</taxon>
        <taxon>Deinococcales</taxon>
        <taxon>Deinococcaceae</taxon>
        <taxon>Deinococcus</taxon>
    </lineage>
</organism>
<reference evidence="7 8" key="1">
    <citation type="submission" date="2018-01" db="EMBL/GenBank/DDBJ databases">
        <title>Deinococcus koreensis sp. nov., a radiation-resistant bacterium isolated from river water.</title>
        <authorList>
            <person name="Choi A."/>
        </authorList>
    </citation>
    <scope>NUCLEOTIDE SEQUENCE [LARGE SCALE GENOMIC DNA]</scope>
    <source>
        <strain evidence="7 8">SJW1-2</strain>
    </source>
</reference>
<dbReference type="InterPro" id="IPR046342">
    <property type="entry name" value="CBS_dom_sf"/>
</dbReference>
<evidence type="ECO:0000256" key="4">
    <source>
        <dbReference type="ARBA" id="ARBA00022840"/>
    </source>
</evidence>
<evidence type="ECO:0000259" key="6">
    <source>
        <dbReference type="PROSITE" id="PS50893"/>
    </source>
</evidence>
<comment type="caution">
    <text evidence="7">The sequence shown here is derived from an EMBL/GenBank/DDBJ whole genome shotgun (WGS) entry which is preliminary data.</text>
</comment>
<protein>
    <submittedName>
        <fullName evidence="7">Amino acid ABC transporter ATP-binding protein</fullName>
    </submittedName>
</protein>
<evidence type="ECO:0000256" key="5">
    <source>
        <dbReference type="SAM" id="MobiDB-lite"/>
    </source>
</evidence>
<dbReference type="InterPro" id="IPR003593">
    <property type="entry name" value="AAA+_ATPase"/>
</dbReference>
<dbReference type="Pfam" id="PF00005">
    <property type="entry name" value="ABC_tran"/>
    <property type="match status" value="1"/>
</dbReference>